<dbReference type="GO" id="GO:0008233">
    <property type="term" value="F:peptidase activity"/>
    <property type="evidence" value="ECO:0007669"/>
    <property type="project" value="UniProtKB-KW"/>
</dbReference>
<dbReference type="SUPFAM" id="SSF50789">
    <property type="entry name" value="Herpes virus serine proteinase, assemblin"/>
    <property type="match status" value="1"/>
</dbReference>
<proteinExistence type="predicted"/>
<dbReference type="InterPro" id="IPR054613">
    <property type="entry name" value="Peptidase_S78_dom"/>
</dbReference>
<evidence type="ECO:0000256" key="3">
    <source>
        <dbReference type="ARBA" id="ARBA00022801"/>
    </source>
</evidence>
<evidence type="ECO:0000313" key="7">
    <source>
        <dbReference type="EMBL" id="CAB4157419.1"/>
    </source>
</evidence>
<accession>A0A6J5NE47</accession>
<protein>
    <submittedName>
        <fullName evidence="7">Prohead protease</fullName>
    </submittedName>
</protein>
<evidence type="ECO:0000256" key="4">
    <source>
        <dbReference type="ARBA" id="ARBA00022950"/>
    </source>
</evidence>
<dbReference type="Pfam" id="PF04586">
    <property type="entry name" value="Peptidase_S78"/>
    <property type="match status" value="1"/>
</dbReference>
<dbReference type="GO" id="GO:0046797">
    <property type="term" value="P:viral procapsid maturation"/>
    <property type="evidence" value="ECO:0007669"/>
    <property type="project" value="UniProtKB-KW"/>
</dbReference>
<keyword evidence="5" id="KW-1273">Viral capsid maturation</keyword>
<evidence type="ECO:0000256" key="5">
    <source>
        <dbReference type="ARBA" id="ARBA00023045"/>
    </source>
</evidence>
<evidence type="ECO:0000259" key="6">
    <source>
        <dbReference type="Pfam" id="PF04586"/>
    </source>
</evidence>
<feature type="domain" description="Prohead serine protease" evidence="6">
    <location>
        <begin position="166"/>
        <end position="305"/>
    </location>
</feature>
<dbReference type="InterPro" id="IPR006433">
    <property type="entry name" value="Prohead_protease"/>
</dbReference>
<keyword evidence="2 7" id="KW-0645">Protease</keyword>
<sequence>MPNPSLGENQDDFIDRCMGDAEAVADFPDTAQRYAVCISKWEGKQEGHQPTAQMATVAERALEWRKEYNRGGTEVGVARARDIANRANLSAETVARMRSFFARHGVNRSEHYDAKEPDGGPTAWRIAWDLWGGDPGRTWAERIGRQEDEKSMTQVEHKAVSLQIKREPDEDGIFEGYASVFGVVDQGMDVVERGAFMKSLGSGRKVKMLWQHDVSQPIGVWDEIREDDRGLFVRGRLLKEVAKGREAMALLRAGALDSMSIGYRTIAASDEAGGRVRKLMEVELHEISLVTFPMLPDAKVTSVKSITTEREFEAFLRDAGYSRKEATAIALHGFKGLSGQRDAGSDEAVSEGVKALIDQLGKLKEIIHVRGH</sequence>
<reference evidence="7" key="1">
    <citation type="submission" date="2020-04" db="EMBL/GenBank/DDBJ databases">
        <authorList>
            <person name="Chiriac C."/>
            <person name="Salcher M."/>
            <person name="Ghai R."/>
            <person name="Kavagutti S V."/>
        </authorList>
    </citation>
    <scope>NUCLEOTIDE SEQUENCE</scope>
</reference>
<gene>
    <name evidence="7" type="ORF">UFOVP681_21</name>
</gene>
<dbReference type="NCBIfam" id="TIGR01543">
    <property type="entry name" value="proheadase_HK97"/>
    <property type="match status" value="1"/>
</dbReference>
<dbReference type="GO" id="GO:0006508">
    <property type="term" value="P:proteolysis"/>
    <property type="evidence" value="ECO:0007669"/>
    <property type="project" value="UniProtKB-KW"/>
</dbReference>
<name>A0A6J5NE47_9CAUD</name>
<organism evidence="7">
    <name type="scientific">uncultured Caudovirales phage</name>
    <dbReference type="NCBI Taxonomy" id="2100421"/>
    <lineage>
        <taxon>Viruses</taxon>
        <taxon>Duplodnaviria</taxon>
        <taxon>Heunggongvirae</taxon>
        <taxon>Uroviricota</taxon>
        <taxon>Caudoviricetes</taxon>
        <taxon>Peduoviridae</taxon>
        <taxon>Maltschvirus</taxon>
        <taxon>Maltschvirus maltsch</taxon>
    </lineage>
</organism>
<evidence type="ECO:0000256" key="1">
    <source>
        <dbReference type="ARBA" id="ARBA00022612"/>
    </source>
</evidence>
<evidence type="ECO:0000256" key="2">
    <source>
        <dbReference type="ARBA" id="ARBA00022670"/>
    </source>
</evidence>
<dbReference type="EMBL" id="LR796657">
    <property type="protein sequence ID" value="CAB4157419.1"/>
    <property type="molecule type" value="Genomic_DNA"/>
</dbReference>
<keyword evidence="3" id="KW-0378">Hydrolase</keyword>
<keyword evidence="1" id="KW-1188">Viral release from host cell</keyword>
<keyword evidence="4" id="KW-0118">Viral capsid assembly</keyword>